<dbReference type="Pfam" id="PF00395">
    <property type="entry name" value="SLH"/>
    <property type="match status" value="3"/>
</dbReference>
<dbReference type="AlphaFoldDB" id="A0A6P1MG14"/>
<evidence type="ECO:0000259" key="2">
    <source>
        <dbReference type="PROSITE" id="PS51272"/>
    </source>
</evidence>
<organism evidence="3 4">
    <name type="scientific">Aminipila terrae</name>
    <dbReference type="NCBI Taxonomy" id="2697030"/>
    <lineage>
        <taxon>Bacteria</taxon>
        <taxon>Bacillati</taxon>
        <taxon>Bacillota</taxon>
        <taxon>Clostridia</taxon>
        <taxon>Peptostreptococcales</taxon>
        <taxon>Anaerovoracaceae</taxon>
        <taxon>Aminipila</taxon>
    </lineage>
</organism>
<dbReference type="Pfam" id="PF09992">
    <property type="entry name" value="NAGPA"/>
    <property type="match status" value="1"/>
</dbReference>
<dbReference type="PANTHER" id="PTHR40446:SF2">
    <property type="entry name" value="N-ACETYLGLUCOSAMINE-1-PHOSPHODIESTER ALPHA-N-ACETYLGLUCOSAMINIDASE"/>
    <property type="match status" value="1"/>
</dbReference>
<dbReference type="RefSeq" id="WP_162363405.1">
    <property type="nucleotide sequence ID" value="NZ_CP047591.1"/>
</dbReference>
<dbReference type="PANTHER" id="PTHR40446">
    <property type="entry name" value="N-ACETYLGLUCOSAMINE-1-PHOSPHODIESTER ALPHA-N-ACETYLGLUCOSAMINIDASE"/>
    <property type="match status" value="1"/>
</dbReference>
<feature type="domain" description="SLH" evidence="2">
    <location>
        <begin position="713"/>
        <end position="775"/>
    </location>
</feature>
<dbReference type="InterPro" id="IPR001119">
    <property type="entry name" value="SLH_dom"/>
</dbReference>
<gene>
    <name evidence="3" type="ORF">Ami3637_15775</name>
</gene>
<evidence type="ECO:0000313" key="4">
    <source>
        <dbReference type="Proteomes" id="UP000463883"/>
    </source>
</evidence>
<proteinExistence type="predicted"/>
<keyword evidence="4" id="KW-1185">Reference proteome</keyword>
<evidence type="ECO:0000256" key="1">
    <source>
        <dbReference type="ARBA" id="ARBA00022737"/>
    </source>
</evidence>
<dbReference type="InterPro" id="IPR018711">
    <property type="entry name" value="NAGPA"/>
</dbReference>
<evidence type="ECO:0000313" key="3">
    <source>
        <dbReference type="EMBL" id="QHI73640.1"/>
    </source>
</evidence>
<feature type="domain" description="SLH" evidence="2">
    <location>
        <begin position="585"/>
        <end position="646"/>
    </location>
</feature>
<protein>
    <recommendedName>
        <fullName evidence="2">SLH domain-containing protein</fullName>
    </recommendedName>
</protein>
<keyword evidence="1" id="KW-0677">Repeat</keyword>
<accession>A0A6P1MG14</accession>
<dbReference type="Proteomes" id="UP000463883">
    <property type="component" value="Chromosome"/>
</dbReference>
<sequence>MKKSTKFLAVSLAISVIIASFSGFTYYDGFGNVYLDSEKKIFDGVTYHEQIGVNGTHGLEHAFFVQADTSSGNVKPMVFNGEVRSMATVGTMAQYAEQQGYKVLAAVNGDLFDTSTGTPKGLVIHNGNIVTSGYAPDRVVAFDSQGKASLQYVNLSYGLKGTLAYDDTSTGVTQKVQAPFSAKIDYYNVPHGAAKGLHLFNRHYSSSTKTAGSCIEVVVDCGSQDNMQLQIGKTVKGTVKSVNVDTHNTPIGDNEVVLSTVSGSATASQLYSMVVGSPVEISVSDNANTGLANATEAMGIYYSLVENGNVVTTGANINPRTAVGIKSDGTVILYAVDGRKTNSKGLNLVELANHMKALGCTYAFNMDGGGSTALYSRLPGKENTAGIKNTPSDGAERKVSNALLFVYKADNGGSSAQNLNLYPSLTLAMPGANVQINSYASNKLFETVSLPGTVGYTVENGNGSITGNGLYTAGDTEGKVNITGTCGDISGTTQVEVVKSNLSITPSVTKLFLNAGQSSDINLSVKSGPIDVVSTDKTFTWTCDQNIGTIDGNGLFKAGSQNAQTGNIYATYNDYKITIPVQVGSMSVDFKDTANHWAKTYIGSLAARGIANGMGGNLYLPDSQLTRAQFLALLAKTLDNVDVSKSSPAGFTDVPASEWYYNYVNWGFENGIVSGMTDTTFEPNANITREQMCIMLCKFATSQQLVLPQKSTGINFTDQSAISPWATNYVNTIVGAGIINGQPEGNFQPQGLATRAQAAKVIYVYLNVRDGITKK</sequence>
<dbReference type="KEGG" id="amic:Ami3637_15775"/>
<feature type="domain" description="SLH" evidence="2">
    <location>
        <begin position="647"/>
        <end position="710"/>
    </location>
</feature>
<dbReference type="EMBL" id="CP047591">
    <property type="protein sequence ID" value="QHI73640.1"/>
    <property type="molecule type" value="Genomic_DNA"/>
</dbReference>
<name>A0A6P1MG14_9FIRM</name>
<dbReference type="PROSITE" id="PS51272">
    <property type="entry name" value="SLH"/>
    <property type="match status" value="3"/>
</dbReference>
<reference evidence="3 4" key="1">
    <citation type="submission" date="2020-01" db="EMBL/GenBank/DDBJ databases">
        <title>Genomic analysis of Aminipila sp. CBA3637.</title>
        <authorList>
            <person name="Kim Y.B."/>
            <person name="Roh S.W."/>
        </authorList>
    </citation>
    <scope>NUCLEOTIDE SEQUENCE [LARGE SCALE GENOMIC DNA]</scope>
    <source>
        <strain evidence="3 4">CBA3637</strain>
    </source>
</reference>